<protein>
    <submittedName>
        <fullName evidence="2">Relaxase/mobilization nuclease domain-containing protein</fullName>
    </submittedName>
</protein>
<evidence type="ECO:0000313" key="2">
    <source>
        <dbReference type="EMBL" id="QGY47273.1"/>
    </source>
</evidence>
<keyword evidence="3" id="KW-1185">Reference proteome</keyword>
<evidence type="ECO:0000313" key="3">
    <source>
        <dbReference type="Proteomes" id="UP000428260"/>
    </source>
</evidence>
<dbReference type="EMBL" id="CP046401">
    <property type="protein sequence ID" value="QGY47273.1"/>
    <property type="molecule type" value="Genomic_DNA"/>
</dbReference>
<proteinExistence type="predicted"/>
<sequence>MIGKAKSISHISNAVNYAKNKKGALEINRHNVAGETGTEIAQEFRVFQNLNARCERNSFSIVLSPAIPDGQKLTNGDFVQLANDFLLKMNLKENQHITFLHSDKNHKHLHIFVNRIDFNGKAYKDNYISKKAQRIAESIAKDWKFTTAKEVQQQKEDLLSRQVIDAHEKALQQKPRNIFEYAELMKPYGINTQLKQASDGKVVGIKFLINENSIKASSVHRSFSAANLQKLILQSLQAYNTHKRNQQYNSNKKQRFRL</sequence>
<dbReference type="AlphaFoldDB" id="A0A6I6K6I6"/>
<gene>
    <name evidence="2" type="ORF">GM418_27490</name>
</gene>
<dbReference type="KEGG" id="mcos:GM418_27490"/>
<dbReference type="InterPro" id="IPR005094">
    <property type="entry name" value="Endonuclease_MobA/VirD2"/>
</dbReference>
<dbReference type="Proteomes" id="UP000428260">
    <property type="component" value="Chromosome"/>
</dbReference>
<name>A0A6I6K6I6_9BACT</name>
<feature type="domain" description="MobA/VirD2-like nuclease" evidence="1">
    <location>
        <begin position="17"/>
        <end position="143"/>
    </location>
</feature>
<dbReference type="RefSeq" id="WP_158870981.1">
    <property type="nucleotide sequence ID" value="NZ_CP046401.1"/>
</dbReference>
<accession>A0A6I6K6I6</accession>
<reference evidence="2 3" key="1">
    <citation type="submission" date="2019-11" db="EMBL/GenBank/DDBJ databases">
        <authorList>
            <person name="Zheng R.K."/>
            <person name="Sun C.M."/>
        </authorList>
    </citation>
    <scope>NUCLEOTIDE SEQUENCE [LARGE SCALE GENOMIC DNA]</scope>
    <source>
        <strain evidence="2 3">WC007</strain>
    </source>
</reference>
<organism evidence="2 3">
    <name type="scientific">Maribellus comscasis</name>
    <dbReference type="NCBI Taxonomy" id="2681766"/>
    <lineage>
        <taxon>Bacteria</taxon>
        <taxon>Pseudomonadati</taxon>
        <taxon>Bacteroidota</taxon>
        <taxon>Bacteroidia</taxon>
        <taxon>Marinilabiliales</taxon>
        <taxon>Prolixibacteraceae</taxon>
        <taxon>Maribellus</taxon>
    </lineage>
</organism>
<evidence type="ECO:0000259" key="1">
    <source>
        <dbReference type="Pfam" id="PF03432"/>
    </source>
</evidence>
<dbReference type="Pfam" id="PF03432">
    <property type="entry name" value="Relaxase"/>
    <property type="match status" value="1"/>
</dbReference>